<dbReference type="PANTHER" id="PTHR44591">
    <property type="entry name" value="STRESS RESPONSE REGULATOR PROTEIN 1"/>
    <property type="match status" value="1"/>
</dbReference>
<evidence type="ECO:0000259" key="3">
    <source>
        <dbReference type="PROSITE" id="PS50110"/>
    </source>
</evidence>
<dbReference type="PANTHER" id="PTHR44591:SF3">
    <property type="entry name" value="RESPONSE REGULATORY DOMAIN-CONTAINING PROTEIN"/>
    <property type="match status" value="1"/>
</dbReference>
<dbReference type="CDD" id="cd00156">
    <property type="entry name" value="REC"/>
    <property type="match status" value="1"/>
</dbReference>
<feature type="domain" description="Response regulatory" evidence="3">
    <location>
        <begin position="12"/>
        <end position="115"/>
    </location>
</feature>
<dbReference type="SUPFAM" id="SSF52172">
    <property type="entry name" value="CheY-like"/>
    <property type="match status" value="1"/>
</dbReference>
<name>A0A9E7PPJ6_9EURY</name>
<dbReference type="Pfam" id="PF00072">
    <property type="entry name" value="Response_reg"/>
    <property type="match status" value="1"/>
</dbReference>
<dbReference type="InterPro" id="IPR011006">
    <property type="entry name" value="CheY-like_superfamily"/>
</dbReference>
<organism evidence="4 5">
    <name type="scientific">Methanoplanus endosymbiosus</name>
    <dbReference type="NCBI Taxonomy" id="33865"/>
    <lineage>
        <taxon>Archaea</taxon>
        <taxon>Methanobacteriati</taxon>
        <taxon>Methanobacteriota</taxon>
        <taxon>Stenosarchaea group</taxon>
        <taxon>Methanomicrobia</taxon>
        <taxon>Methanomicrobiales</taxon>
        <taxon>Methanomicrobiaceae</taxon>
        <taxon>Methanoplanus</taxon>
    </lineage>
</organism>
<dbReference type="PROSITE" id="PS50110">
    <property type="entry name" value="RESPONSE_REGULATORY"/>
    <property type="match status" value="1"/>
</dbReference>
<dbReference type="RefSeq" id="WP_257742657.1">
    <property type="nucleotide sequence ID" value="NZ_CP096115.1"/>
</dbReference>
<keyword evidence="5" id="KW-1185">Reference proteome</keyword>
<keyword evidence="1 2" id="KW-0597">Phosphoprotein</keyword>
<dbReference type="Proteomes" id="UP001060368">
    <property type="component" value="Chromosome"/>
</dbReference>
<evidence type="ECO:0000256" key="1">
    <source>
        <dbReference type="ARBA" id="ARBA00022553"/>
    </source>
</evidence>
<dbReference type="AlphaFoldDB" id="A0A9E7PPJ6"/>
<dbReference type="InterPro" id="IPR001789">
    <property type="entry name" value="Sig_transdc_resp-reg_receiver"/>
</dbReference>
<dbReference type="EMBL" id="CP096115">
    <property type="protein sequence ID" value="UUX92511.1"/>
    <property type="molecule type" value="Genomic_DNA"/>
</dbReference>
<proteinExistence type="predicted"/>
<accession>A0A9E7PPJ6</accession>
<gene>
    <name evidence="4" type="ORF">L6E24_14445</name>
</gene>
<evidence type="ECO:0000313" key="4">
    <source>
        <dbReference type="EMBL" id="UUX92511.1"/>
    </source>
</evidence>
<protein>
    <submittedName>
        <fullName evidence="4">Response regulator</fullName>
    </submittedName>
</protein>
<dbReference type="Gene3D" id="3.40.50.2300">
    <property type="match status" value="1"/>
</dbReference>
<dbReference type="InterPro" id="IPR050595">
    <property type="entry name" value="Bact_response_regulator"/>
</dbReference>
<dbReference type="SMART" id="SM00448">
    <property type="entry name" value="REC"/>
    <property type="match status" value="1"/>
</dbReference>
<sequence length="115" mass="13056">MNGSESSKQTLSILYVDDEPALLDAAKLYLEHTGNLSVTKCDNAADALKILSELKFDAIISDYQMPECDGITFLRRLRERRDNTPFIIFTGKGREEVVIDALNLWRHYSVGNIEF</sequence>
<dbReference type="GeneID" id="74308928"/>
<reference evidence="4" key="1">
    <citation type="submission" date="2022-04" db="EMBL/GenBank/DDBJ databases">
        <title>Complete genome of Methanoplanus endosymbiosus DSM 3599.</title>
        <authorList>
            <person name="Chen S.-C."/>
            <person name="You Y.-T."/>
            <person name="Zhou Y.-Z."/>
            <person name="Lai M.-C."/>
        </authorList>
    </citation>
    <scope>NUCLEOTIDE SEQUENCE</scope>
    <source>
        <strain evidence="4">DSM 3599</strain>
    </source>
</reference>
<evidence type="ECO:0000256" key="2">
    <source>
        <dbReference type="PROSITE-ProRule" id="PRU00169"/>
    </source>
</evidence>
<evidence type="ECO:0000313" key="5">
    <source>
        <dbReference type="Proteomes" id="UP001060368"/>
    </source>
</evidence>
<dbReference type="KEGG" id="mend:L6E24_14445"/>
<dbReference type="GO" id="GO:0000160">
    <property type="term" value="P:phosphorelay signal transduction system"/>
    <property type="evidence" value="ECO:0007669"/>
    <property type="project" value="InterPro"/>
</dbReference>
<feature type="modified residue" description="4-aspartylphosphate" evidence="2">
    <location>
        <position position="62"/>
    </location>
</feature>